<keyword evidence="5" id="KW-0505">Motor protein</keyword>
<feature type="region of interest" description="Disordered" evidence="6">
    <location>
        <begin position="514"/>
        <end position="540"/>
    </location>
</feature>
<name>A0ABN8P556_9CNID</name>
<dbReference type="InterPro" id="IPR019821">
    <property type="entry name" value="Kinesin_motor_CS"/>
</dbReference>
<sequence length="1052" mass="117435">MANNIKVFARLKPSKNIKQELFKHEDQALYIASHNQVPTEDHDPKRFLRFSFSHVFGVNSSQKQVFQAAAKDIIEAFFKGYNGTIFAYGQTNAGKTYTIQGPAEGLQDYDSHGSEDAGLIPQSLSLIFQKIQQHSQQEAFTVHISFFEIYRETAYDLLGCFLFNGSKKNREMPKVLITYMGGKGCCHLHGLSSHAVTSEKEAVSLYQWGLANQKAAYTTVNQRSSRSHSIFTVALAMQERGSEIIIRSKLHLVDLAGSERVWKSHVPDIRRARFFNLSLHHLESVVTALQKFHPRNTETDSKKKQTAKCLNRGSSAFLPQPQNKGAAEMPRVYGLLKSASTGQLGRRQGRQSPFGVGYNPCYLPYRNSLLTMVLQDSLGGNSNAAMIAALSLEEENLSETILTCRFAQKVARVVNEPRQNVEVDKDVVIKRLQTQLGKLHYELTSYKAPQQVSIPLGGDLGHEQQCINVMSSFMAGRINDPVAHGVNTSNKFRTALLHMRQMFIESRARAFNLEDDGMESGDERDSGLRTGSGSDTASPLVSEWENDCNCHAQLPPAHVSSVDVSLHSVTENGTIPLNNDHKETTPIEDSPPPEYPSVPLQPCETGKEEASTQTNEETTSEERKRDGNISTEGERIQPVENSPTISKLELQRETLFISQTSTTSLDNDHKETTPIEDRPFPESPAVPRQPSETGKKEASTQTNEGTTFKERKRHEDICSKGERIQTVEKSLVISRLELQRETLLNKSKMIESRLIEQRARLVMIVKQGVVPEELENEKIVEMQLQKRQRDIIEQLSQVKKKLAGSKGMDQEQQSLVCIHKREVGTKTDEPSCGAAPDSQIKDSARISKELELKEASTRQKLLACREQMKTMGISLASVSHGKFYQSKTSVSGCGNRQTSVSYVSPVTLSSQGDVGENRGQCSTTSSPDRRRPVFKPPRVRSRLSADFSQANKNASNSCSSSPRRRFSAPEKVIHRPGKSVVLRSEGKLVEYMNTSHKKMYQSSSFPRWLTGGSDQVCVMGLNSTSRKVPFKKGTRVRDDKRRFSNVSSEGCV</sequence>
<dbReference type="InterPro" id="IPR027640">
    <property type="entry name" value="Kinesin-like_fam"/>
</dbReference>
<feature type="compositionally biased region" description="Low complexity" evidence="6">
    <location>
        <begin position="948"/>
        <end position="961"/>
    </location>
</feature>
<feature type="compositionally biased region" description="Basic and acidic residues" evidence="6">
    <location>
        <begin position="620"/>
        <end position="637"/>
    </location>
</feature>
<proteinExistence type="inferred from homology"/>
<comment type="similarity">
    <text evidence="5">Belongs to the TRAFAC class myosin-kinesin ATPase superfamily. Kinesin family.</text>
</comment>
<organism evidence="8 9">
    <name type="scientific">Porites lobata</name>
    <dbReference type="NCBI Taxonomy" id="104759"/>
    <lineage>
        <taxon>Eukaryota</taxon>
        <taxon>Metazoa</taxon>
        <taxon>Cnidaria</taxon>
        <taxon>Anthozoa</taxon>
        <taxon>Hexacorallia</taxon>
        <taxon>Scleractinia</taxon>
        <taxon>Fungiina</taxon>
        <taxon>Poritidae</taxon>
        <taxon>Porites</taxon>
    </lineage>
</organism>
<keyword evidence="2 5" id="KW-0547">Nucleotide-binding</keyword>
<keyword evidence="3 5" id="KW-0067">ATP-binding</keyword>
<evidence type="ECO:0000256" key="4">
    <source>
        <dbReference type="ARBA" id="ARBA00023212"/>
    </source>
</evidence>
<dbReference type="EMBL" id="CALNXK010000051">
    <property type="protein sequence ID" value="CAH3132655.1"/>
    <property type="molecule type" value="Genomic_DNA"/>
</dbReference>
<keyword evidence="4" id="KW-0206">Cytoskeleton</keyword>
<accession>A0ABN8P556</accession>
<evidence type="ECO:0000313" key="8">
    <source>
        <dbReference type="EMBL" id="CAH3132655.1"/>
    </source>
</evidence>
<feature type="region of interest" description="Disordered" evidence="6">
    <location>
        <begin position="571"/>
        <end position="714"/>
    </location>
</feature>
<reference evidence="8 9" key="1">
    <citation type="submission" date="2022-05" db="EMBL/GenBank/DDBJ databases">
        <authorList>
            <consortium name="Genoscope - CEA"/>
            <person name="William W."/>
        </authorList>
    </citation>
    <scope>NUCLEOTIDE SEQUENCE [LARGE SCALE GENOMIC DNA]</scope>
</reference>
<dbReference type="PROSITE" id="PS00411">
    <property type="entry name" value="KINESIN_MOTOR_1"/>
    <property type="match status" value="1"/>
</dbReference>
<evidence type="ECO:0000256" key="1">
    <source>
        <dbReference type="ARBA" id="ARBA00004245"/>
    </source>
</evidence>
<feature type="domain" description="Kinesin motor" evidence="7">
    <location>
        <begin position="4"/>
        <end position="413"/>
    </location>
</feature>
<feature type="compositionally biased region" description="Polar residues" evidence="6">
    <location>
        <begin position="656"/>
        <end position="665"/>
    </location>
</feature>
<feature type="binding site" evidence="5">
    <location>
        <begin position="89"/>
        <end position="96"/>
    </location>
    <ligand>
        <name>ATP</name>
        <dbReference type="ChEBI" id="CHEBI:30616"/>
    </ligand>
</feature>
<comment type="subcellular location">
    <subcellularLocation>
        <location evidence="1">Cytoplasm</location>
        <location evidence="1">Cytoskeleton</location>
    </subcellularLocation>
</comment>
<keyword evidence="4" id="KW-0963">Cytoplasm</keyword>
<evidence type="ECO:0000256" key="2">
    <source>
        <dbReference type="ARBA" id="ARBA00022741"/>
    </source>
</evidence>
<evidence type="ECO:0000256" key="3">
    <source>
        <dbReference type="ARBA" id="ARBA00022840"/>
    </source>
</evidence>
<dbReference type="Gene3D" id="3.40.850.10">
    <property type="entry name" value="Kinesin motor domain"/>
    <property type="match status" value="1"/>
</dbReference>
<dbReference type="PANTHER" id="PTHR47968">
    <property type="entry name" value="CENTROMERE PROTEIN E"/>
    <property type="match status" value="1"/>
</dbReference>
<dbReference type="InterPro" id="IPR001752">
    <property type="entry name" value="Kinesin_motor_dom"/>
</dbReference>
<dbReference type="PANTHER" id="PTHR47968:SF67">
    <property type="entry name" value="KINESIN MOTOR DOMAIN-CONTAINING PROTEIN"/>
    <property type="match status" value="1"/>
</dbReference>
<dbReference type="InterPro" id="IPR036961">
    <property type="entry name" value="Kinesin_motor_dom_sf"/>
</dbReference>
<gene>
    <name evidence="8" type="ORF">PLOB_00036052</name>
</gene>
<dbReference type="PRINTS" id="PR00380">
    <property type="entry name" value="KINESINHEAVY"/>
</dbReference>
<evidence type="ECO:0000259" key="7">
    <source>
        <dbReference type="PROSITE" id="PS50067"/>
    </source>
</evidence>
<feature type="compositionally biased region" description="Basic and acidic residues" evidence="6">
    <location>
        <begin position="666"/>
        <end position="680"/>
    </location>
</feature>
<comment type="caution">
    <text evidence="8">The sequence shown here is derived from an EMBL/GenBank/DDBJ whole genome shotgun (WGS) entry which is preliminary data.</text>
</comment>
<dbReference type="Proteomes" id="UP001159405">
    <property type="component" value="Unassembled WGS sequence"/>
</dbReference>
<dbReference type="SMART" id="SM00129">
    <property type="entry name" value="KISc"/>
    <property type="match status" value="1"/>
</dbReference>
<dbReference type="SUPFAM" id="SSF52540">
    <property type="entry name" value="P-loop containing nucleoside triphosphate hydrolases"/>
    <property type="match status" value="1"/>
</dbReference>
<feature type="region of interest" description="Disordered" evidence="6">
    <location>
        <begin position="1031"/>
        <end position="1052"/>
    </location>
</feature>
<dbReference type="InterPro" id="IPR027417">
    <property type="entry name" value="P-loop_NTPase"/>
</dbReference>
<feature type="region of interest" description="Disordered" evidence="6">
    <location>
        <begin position="908"/>
        <end position="971"/>
    </location>
</feature>
<evidence type="ECO:0000256" key="5">
    <source>
        <dbReference type="PROSITE-ProRule" id="PRU00283"/>
    </source>
</evidence>
<evidence type="ECO:0000256" key="6">
    <source>
        <dbReference type="SAM" id="MobiDB-lite"/>
    </source>
</evidence>
<evidence type="ECO:0000313" key="9">
    <source>
        <dbReference type="Proteomes" id="UP001159405"/>
    </source>
</evidence>
<keyword evidence="9" id="KW-1185">Reference proteome</keyword>
<dbReference type="PROSITE" id="PS50067">
    <property type="entry name" value="KINESIN_MOTOR_2"/>
    <property type="match status" value="1"/>
</dbReference>
<feature type="compositionally biased region" description="Polar residues" evidence="6">
    <location>
        <begin position="529"/>
        <end position="539"/>
    </location>
</feature>
<protein>
    <recommendedName>
        <fullName evidence="7">Kinesin motor domain-containing protein</fullName>
    </recommendedName>
</protein>
<dbReference type="Pfam" id="PF00225">
    <property type="entry name" value="Kinesin"/>
    <property type="match status" value="2"/>
</dbReference>